<dbReference type="InterPro" id="IPR009057">
    <property type="entry name" value="Homeodomain-like_sf"/>
</dbReference>
<reference evidence="10" key="1">
    <citation type="journal article" date="2021" name="Nat. Commun.">
        <title>Genomic analyses provide insights into spinach domestication and the genetic basis of agronomic traits.</title>
        <authorList>
            <person name="Cai X."/>
            <person name="Sun X."/>
            <person name="Xu C."/>
            <person name="Sun H."/>
            <person name="Wang X."/>
            <person name="Ge C."/>
            <person name="Zhang Z."/>
            <person name="Wang Q."/>
            <person name="Fei Z."/>
            <person name="Jiao C."/>
            <person name="Wang Q."/>
        </authorList>
    </citation>
    <scope>NUCLEOTIDE SEQUENCE [LARGE SCALE GENOMIC DNA]</scope>
    <source>
        <strain evidence="10">cv. Varoflay</strain>
    </source>
</reference>
<dbReference type="Proteomes" id="UP000813463">
    <property type="component" value="Chromosome 1"/>
</dbReference>
<keyword evidence="2" id="KW-0677">Repeat</keyword>
<evidence type="ECO:0000259" key="8">
    <source>
        <dbReference type="PROSITE" id="PS50090"/>
    </source>
</evidence>
<dbReference type="SUPFAM" id="SSF46689">
    <property type="entry name" value="Homeodomain-like"/>
    <property type="match status" value="1"/>
</dbReference>
<dbReference type="GeneID" id="110789234"/>
<evidence type="ECO:0000256" key="2">
    <source>
        <dbReference type="ARBA" id="ARBA00022737"/>
    </source>
</evidence>
<dbReference type="GO" id="GO:0005634">
    <property type="term" value="C:nucleus"/>
    <property type="evidence" value="ECO:0000318"/>
    <property type="project" value="GO_Central"/>
</dbReference>
<comment type="subcellular location">
    <subcellularLocation>
        <location evidence="1">Nucleus</location>
    </subcellularLocation>
</comment>
<dbReference type="Pfam" id="PF00249">
    <property type="entry name" value="Myb_DNA-binding"/>
    <property type="match status" value="2"/>
</dbReference>
<feature type="domain" description="Myb-like" evidence="8">
    <location>
        <begin position="9"/>
        <end position="62"/>
    </location>
</feature>
<dbReference type="Gene3D" id="1.10.10.60">
    <property type="entry name" value="Homeodomain-like"/>
    <property type="match status" value="2"/>
</dbReference>
<dbReference type="FunFam" id="1.10.10.60:FF:000015">
    <property type="entry name" value="Transcription factor RAX3"/>
    <property type="match status" value="1"/>
</dbReference>
<evidence type="ECO:0000256" key="4">
    <source>
        <dbReference type="ARBA" id="ARBA00023125"/>
    </source>
</evidence>
<dbReference type="PROSITE" id="PS51294">
    <property type="entry name" value="HTH_MYB"/>
    <property type="match status" value="2"/>
</dbReference>
<evidence type="ECO:0000313" key="11">
    <source>
        <dbReference type="RefSeq" id="XP_021849572.1"/>
    </source>
</evidence>
<dbReference type="SMR" id="A0A9R0II80"/>
<dbReference type="GO" id="GO:0003700">
    <property type="term" value="F:DNA-binding transcription factor activity"/>
    <property type="evidence" value="ECO:0000318"/>
    <property type="project" value="GO_Central"/>
</dbReference>
<feature type="domain" description="HTH myb-type" evidence="9">
    <location>
        <begin position="63"/>
        <end position="117"/>
    </location>
</feature>
<dbReference type="OrthoDB" id="2143914at2759"/>
<accession>A0A9R0II80</accession>
<dbReference type="SMART" id="SM00717">
    <property type="entry name" value="SANT"/>
    <property type="match status" value="2"/>
</dbReference>
<dbReference type="PANTHER" id="PTHR48000:SF74">
    <property type="entry name" value="TRANSCRIPTION FACTOR RAX2-LIKE"/>
    <property type="match status" value="1"/>
</dbReference>
<evidence type="ECO:0000256" key="5">
    <source>
        <dbReference type="ARBA" id="ARBA00023163"/>
    </source>
</evidence>
<keyword evidence="10" id="KW-1185">Reference proteome</keyword>
<dbReference type="GO" id="GO:0006355">
    <property type="term" value="P:regulation of DNA-templated transcription"/>
    <property type="evidence" value="ECO:0000318"/>
    <property type="project" value="GO_Central"/>
</dbReference>
<dbReference type="RefSeq" id="XP_021849572.1">
    <property type="nucleotide sequence ID" value="XM_021993880.2"/>
</dbReference>
<evidence type="ECO:0000256" key="6">
    <source>
        <dbReference type="ARBA" id="ARBA00023242"/>
    </source>
</evidence>
<feature type="compositionally biased region" description="Low complexity" evidence="7">
    <location>
        <begin position="244"/>
        <end position="253"/>
    </location>
</feature>
<gene>
    <name evidence="11" type="primary">LOC110789234</name>
</gene>
<dbReference type="InterPro" id="IPR001005">
    <property type="entry name" value="SANT/Myb"/>
</dbReference>
<feature type="domain" description="HTH myb-type" evidence="9">
    <location>
        <begin position="9"/>
        <end position="62"/>
    </location>
</feature>
<dbReference type="InterPro" id="IPR017930">
    <property type="entry name" value="Myb_dom"/>
</dbReference>
<evidence type="ECO:0000313" key="10">
    <source>
        <dbReference type="Proteomes" id="UP000813463"/>
    </source>
</evidence>
<dbReference type="KEGG" id="soe:110789234"/>
<evidence type="ECO:0000256" key="7">
    <source>
        <dbReference type="SAM" id="MobiDB-lite"/>
    </source>
</evidence>
<dbReference type="PANTHER" id="PTHR48000">
    <property type="entry name" value="OS09G0431300 PROTEIN"/>
    <property type="match status" value="1"/>
</dbReference>
<sequence>MGRAPCCDKANVKRGPWSPEEDATLKNYLHKNGTGGNWISLPQRAGLKRCGKSCRLRWLNYLRPDIKHGAFTEEEDNTIISLFYKMGSRWSVIAANLPGRTDNDVKNHWNTKLKKKLFGANNNNNNNINKFNVPKIEAPFIHNPNIYQPSSSSSTPNHSFNHDHNHNLNQNLYNQFYVPIPSFSTLLAQCSTPTSPMSLLPNYTTLSNMGHPYNPVPTPTYSSPDARYMLHTPVPESVGPPEEASSVSGSSSAVYGSSLEDDPFFAELGFGLMQEVMMNSPNCGYGDQEDIKPQGLGQSVAN</sequence>
<dbReference type="PROSITE" id="PS50090">
    <property type="entry name" value="MYB_LIKE"/>
    <property type="match status" value="2"/>
</dbReference>
<organism evidence="10 11">
    <name type="scientific">Spinacia oleracea</name>
    <name type="common">Spinach</name>
    <dbReference type="NCBI Taxonomy" id="3562"/>
    <lineage>
        <taxon>Eukaryota</taxon>
        <taxon>Viridiplantae</taxon>
        <taxon>Streptophyta</taxon>
        <taxon>Embryophyta</taxon>
        <taxon>Tracheophyta</taxon>
        <taxon>Spermatophyta</taxon>
        <taxon>Magnoliopsida</taxon>
        <taxon>eudicotyledons</taxon>
        <taxon>Gunneridae</taxon>
        <taxon>Pentapetalae</taxon>
        <taxon>Caryophyllales</taxon>
        <taxon>Chenopodiaceae</taxon>
        <taxon>Chenopodioideae</taxon>
        <taxon>Anserineae</taxon>
        <taxon>Spinacia</taxon>
    </lineage>
</organism>
<proteinExistence type="predicted"/>
<dbReference type="AlphaFoldDB" id="A0A9R0II80"/>
<protein>
    <submittedName>
        <fullName evidence="11">Transcription factor RAX2</fullName>
    </submittedName>
</protein>
<name>A0A9R0II80_SPIOL</name>
<keyword evidence="6" id="KW-0539">Nucleus</keyword>
<keyword evidence="3" id="KW-0805">Transcription regulation</keyword>
<dbReference type="GO" id="GO:0003677">
    <property type="term" value="F:DNA binding"/>
    <property type="evidence" value="ECO:0007669"/>
    <property type="project" value="UniProtKB-KW"/>
</dbReference>
<keyword evidence="4" id="KW-0238">DNA-binding</keyword>
<evidence type="ECO:0000259" key="9">
    <source>
        <dbReference type="PROSITE" id="PS51294"/>
    </source>
</evidence>
<feature type="region of interest" description="Disordered" evidence="7">
    <location>
        <begin position="234"/>
        <end position="253"/>
    </location>
</feature>
<dbReference type="CDD" id="cd00167">
    <property type="entry name" value="SANT"/>
    <property type="match status" value="2"/>
</dbReference>
<reference evidence="11" key="2">
    <citation type="submission" date="2025-08" db="UniProtKB">
        <authorList>
            <consortium name="RefSeq"/>
        </authorList>
    </citation>
    <scope>IDENTIFICATION</scope>
    <source>
        <tissue evidence="11">Leaf</tissue>
    </source>
</reference>
<evidence type="ECO:0000256" key="3">
    <source>
        <dbReference type="ARBA" id="ARBA00023015"/>
    </source>
</evidence>
<feature type="domain" description="Myb-like" evidence="8">
    <location>
        <begin position="63"/>
        <end position="113"/>
    </location>
</feature>
<keyword evidence="5" id="KW-0804">Transcription</keyword>
<evidence type="ECO:0000256" key="1">
    <source>
        <dbReference type="ARBA" id="ARBA00004123"/>
    </source>
</evidence>